<evidence type="ECO:0000259" key="6">
    <source>
        <dbReference type="PROSITE" id="PS50109"/>
    </source>
</evidence>
<dbReference type="InterPro" id="IPR001610">
    <property type="entry name" value="PAC"/>
</dbReference>
<dbReference type="InterPro" id="IPR036890">
    <property type="entry name" value="HATPase_C_sf"/>
</dbReference>
<keyword evidence="4" id="KW-0808">Transferase</keyword>
<dbReference type="InterPro" id="IPR052162">
    <property type="entry name" value="Sensor_kinase/Photoreceptor"/>
</dbReference>
<dbReference type="EMBL" id="QOVM01000005">
    <property type="protein sequence ID" value="RXG21669.1"/>
    <property type="molecule type" value="Genomic_DNA"/>
</dbReference>
<gene>
    <name evidence="9" type="ORF">DSM00_2518</name>
</gene>
<evidence type="ECO:0000256" key="1">
    <source>
        <dbReference type="ARBA" id="ARBA00000085"/>
    </source>
</evidence>
<accession>A0A4Q0P7F9</accession>
<dbReference type="InterPro" id="IPR000700">
    <property type="entry name" value="PAS-assoc_C"/>
</dbReference>
<dbReference type="PROSITE" id="PS50112">
    <property type="entry name" value="PAS"/>
    <property type="match status" value="1"/>
</dbReference>
<sequence>MKNISSTVQAINVLPGSMAVYDRKLNLLASSKEWQSGVQFELAQVNSSKSDLLDRFDASLKEAFNFDTSYFVEDLPAKKIRYKYKFSKFENEVEPLVLAQRILYTKPEEYRKEELLKQTNNVAFIGFWELNLSTKSIYWSEVTRKIHEIPDDFEVELETGINFYKEGADRELVTQVIDRAIEYGEPWDEDFTLITYSGREIYVNAKCQAEFENGKCVRLLGTFQDITDRVLKNEQLRISEEQFRLAFENTPIAFLIIDIENFKILEVNAAAEQVFGYSRNKFIKKKITDLYEPEEFQKNYLLIKNLLHQNSRKFENEQKFVGKDGNTILAKTFFSLNCDSKGIPKKIIAQIQDITELKKKNDEINRFVEVTTNQNTRLINFAHIVSHNLRSHSSNIGMLIDFLKNEKQEEEREMQFEMLVQASSMLTETITHLNDVVSVDINFQEKEEVNLYKFIENGIRSVRGLMVEVNFQIVNRVAEDFRVYAVPAYMESIILNLITNAIKYRDPKRRSWLQLSAERINGYVIITATDNGLGINLERYGDRIFGLYKTFHQHSDARGLGLYMTKSQIEVMGGAITVQSKVGEGTTFIIKLHEEN</sequence>
<dbReference type="PROSITE" id="PS50109">
    <property type="entry name" value="HIS_KIN"/>
    <property type="match status" value="1"/>
</dbReference>
<name>A0A4Q0P7F9_9FLAO</name>
<dbReference type="Gene3D" id="3.30.565.10">
    <property type="entry name" value="Histidine kinase-like ATPase, C-terminal domain"/>
    <property type="match status" value="1"/>
</dbReference>
<dbReference type="PANTHER" id="PTHR43304:SF1">
    <property type="entry name" value="PAC DOMAIN-CONTAINING PROTEIN"/>
    <property type="match status" value="1"/>
</dbReference>
<dbReference type="SUPFAM" id="SSF55874">
    <property type="entry name" value="ATPase domain of HSP90 chaperone/DNA topoisomerase II/histidine kinase"/>
    <property type="match status" value="1"/>
</dbReference>
<evidence type="ECO:0000259" key="7">
    <source>
        <dbReference type="PROSITE" id="PS50112"/>
    </source>
</evidence>
<dbReference type="Pfam" id="PF02518">
    <property type="entry name" value="HATPase_c"/>
    <property type="match status" value="1"/>
</dbReference>
<dbReference type="InterPro" id="IPR000014">
    <property type="entry name" value="PAS"/>
</dbReference>
<evidence type="ECO:0000313" key="10">
    <source>
        <dbReference type="Proteomes" id="UP000289238"/>
    </source>
</evidence>
<keyword evidence="5" id="KW-0418">Kinase</keyword>
<dbReference type="AlphaFoldDB" id="A0A4Q0P7F9"/>
<dbReference type="NCBIfam" id="TIGR00229">
    <property type="entry name" value="sensory_box"/>
    <property type="match status" value="1"/>
</dbReference>
<dbReference type="CDD" id="cd00075">
    <property type="entry name" value="HATPase"/>
    <property type="match status" value="1"/>
</dbReference>
<dbReference type="CDD" id="cd00130">
    <property type="entry name" value="PAS"/>
    <property type="match status" value="1"/>
</dbReference>
<evidence type="ECO:0000256" key="2">
    <source>
        <dbReference type="ARBA" id="ARBA00012438"/>
    </source>
</evidence>
<dbReference type="Gene3D" id="3.30.450.20">
    <property type="entry name" value="PAS domain"/>
    <property type="match status" value="2"/>
</dbReference>
<proteinExistence type="predicted"/>
<dbReference type="Pfam" id="PF08447">
    <property type="entry name" value="PAS_3"/>
    <property type="match status" value="1"/>
</dbReference>
<dbReference type="InterPro" id="IPR013655">
    <property type="entry name" value="PAS_fold_3"/>
</dbReference>
<dbReference type="EC" id="2.7.13.3" evidence="2"/>
<dbReference type="GO" id="GO:0004673">
    <property type="term" value="F:protein histidine kinase activity"/>
    <property type="evidence" value="ECO:0007669"/>
    <property type="project" value="UniProtKB-EC"/>
</dbReference>
<evidence type="ECO:0000313" key="9">
    <source>
        <dbReference type="EMBL" id="RXG21669.1"/>
    </source>
</evidence>
<dbReference type="RefSeq" id="WP_128758278.1">
    <property type="nucleotide sequence ID" value="NZ_QOVM01000005.1"/>
</dbReference>
<evidence type="ECO:0000256" key="5">
    <source>
        <dbReference type="ARBA" id="ARBA00022777"/>
    </source>
</evidence>
<evidence type="ECO:0000256" key="3">
    <source>
        <dbReference type="ARBA" id="ARBA00022553"/>
    </source>
</evidence>
<protein>
    <recommendedName>
        <fullName evidence="2">histidine kinase</fullName>
        <ecNumber evidence="2">2.7.13.3</ecNumber>
    </recommendedName>
</protein>
<keyword evidence="3" id="KW-0597">Phosphoprotein</keyword>
<organism evidence="9 10">
    <name type="scientific">Leeuwenhoekiella aequorea</name>
    <dbReference type="NCBI Taxonomy" id="283736"/>
    <lineage>
        <taxon>Bacteria</taxon>
        <taxon>Pseudomonadati</taxon>
        <taxon>Bacteroidota</taxon>
        <taxon>Flavobacteriia</taxon>
        <taxon>Flavobacteriales</taxon>
        <taxon>Flavobacteriaceae</taxon>
        <taxon>Leeuwenhoekiella</taxon>
    </lineage>
</organism>
<dbReference type="Pfam" id="PF13426">
    <property type="entry name" value="PAS_9"/>
    <property type="match status" value="1"/>
</dbReference>
<evidence type="ECO:0000259" key="8">
    <source>
        <dbReference type="PROSITE" id="PS50113"/>
    </source>
</evidence>
<feature type="domain" description="PAC" evidence="8">
    <location>
        <begin position="314"/>
        <end position="366"/>
    </location>
</feature>
<dbReference type="InterPro" id="IPR004358">
    <property type="entry name" value="Sig_transdc_His_kin-like_C"/>
</dbReference>
<dbReference type="InterPro" id="IPR003594">
    <property type="entry name" value="HATPase_dom"/>
</dbReference>
<feature type="domain" description="Histidine kinase" evidence="6">
    <location>
        <begin position="384"/>
        <end position="596"/>
    </location>
</feature>
<evidence type="ECO:0000256" key="4">
    <source>
        <dbReference type="ARBA" id="ARBA00022679"/>
    </source>
</evidence>
<dbReference type="SMART" id="SM00086">
    <property type="entry name" value="PAC"/>
    <property type="match status" value="2"/>
</dbReference>
<dbReference type="PRINTS" id="PR00344">
    <property type="entry name" value="BCTRLSENSOR"/>
</dbReference>
<dbReference type="Proteomes" id="UP000289238">
    <property type="component" value="Unassembled WGS sequence"/>
</dbReference>
<dbReference type="OrthoDB" id="5522855at2"/>
<dbReference type="PROSITE" id="PS50113">
    <property type="entry name" value="PAC"/>
    <property type="match status" value="1"/>
</dbReference>
<dbReference type="SMART" id="SM00387">
    <property type="entry name" value="HATPase_c"/>
    <property type="match status" value="1"/>
</dbReference>
<keyword evidence="10" id="KW-1185">Reference proteome</keyword>
<dbReference type="InterPro" id="IPR035965">
    <property type="entry name" value="PAS-like_dom_sf"/>
</dbReference>
<dbReference type="InterPro" id="IPR005467">
    <property type="entry name" value="His_kinase_dom"/>
</dbReference>
<comment type="caution">
    <text evidence="9">The sequence shown here is derived from an EMBL/GenBank/DDBJ whole genome shotgun (WGS) entry which is preliminary data.</text>
</comment>
<dbReference type="SMART" id="SM00091">
    <property type="entry name" value="PAS"/>
    <property type="match status" value="1"/>
</dbReference>
<reference evidence="9 10" key="1">
    <citation type="submission" date="2018-07" db="EMBL/GenBank/DDBJ databases">
        <title>Leeuwenhoekiella genomics.</title>
        <authorList>
            <person name="Tahon G."/>
            <person name="Willems A."/>
        </authorList>
    </citation>
    <scope>NUCLEOTIDE SEQUENCE [LARGE SCALE GENOMIC DNA]</scope>
    <source>
        <strain evidence="9 10">LMG 22550</strain>
    </source>
</reference>
<dbReference type="SUPFAM" id="SSF55785">
    <property type="entry name" value="PYP-like sensor domain (PAS domain)"/>
    <property type="match status" value="2"/>
</dbReference>
<comment type="catalytic activity">
    <reaction evidence="1">
        <text>ATP + protein L-histidine = ADP + protein N-phospho-L-histidine.</text>
        <dbReference type="EC" id="2.7.13.3"/>
    </reaction>
</comment>
<dbReference type="PANTHER" id="PTHR43304">
    <property type="entry name" value="PHYTOCHROME-LIKE PROTEIN CPH1"/>
    <property type="match status" value="1"/>
</dbReference>
<feature type="domain" description="PAS" evidence="7">
    <location>
        <begin position="239"/>
        <end position="310"/>
    </location>
</feature>